<dbReference type="PROSITE" id="PS00409">
    <property type="entry name" value="PROKAR_NTER_METHYL"/>
    <property type="match status" value="1"/>
</dbReference>
<organism evidence="6 7">
    <name type="scientific">Candidatus Avelusimicrobium gallicola</name>
    <dbReference type="NCBI Taxonomy" id="2562704"/>
    <lineage>
        <taxon>Bacteria</taxon>
        <taxon>Pseudomonadati</taxon>
        <taxon>Elusimicrobiota</taxon>
        <taxon>Elusimicrobia</taxon>
        <taxon>Elusimicrobiales</taxon>
        <taxon>Elusimicrobiaceae</taxon>
        <taxon>Candidatus Avelusimicrobium</taxon>
    </lineage>
</organism>
<protein>
    <submittedName>
        <fullName evidence="6">Prepilin-type N-terminal cleavage/methylation domain-containing protein</fullName>
    </submittedName>
</protein>
<comment type="caution">
    <text evidence="6">The sequence shown here is derived from an EMBL/GenBank/DDBJ whole genome shotgun (WGS) entry which is preliminary data.</text>
</comment>
<evidence type="ECO:0000256" key="2">
    <source>
        <dbReference type="ARBA" id="ARBA00022481"/>
    </source>
</evidence>
<dbReference type="PANTHER" id="PTHR30093:SF44">
    <property type="entry name" value="TYPE II SECRETION SYSTEM CORE PROTEIN G"/>
    <property type="match status" value="1"/>
</dbReference>
<dbReference type="AlphaFoldDB" id="A0A928HJ75"/>
<reference evidence="6" key="1">
    <citation type="submission" date="2019-04" db="EMBL/GenBank/DDBJ databases">
        <title>Evolution of Biomass-Degrading Anaerobic Consortia Revealed by Metagenomics.</title>
        <authorList>
            <person name="Peng X."/>
        </authorList>
    </citation>
    <scope>NUCLEOTIDE SEQUENCE</scope>
    <source>
        <strain evidence="6">SIG66</strain>
    </source>
</reference>
<evidence type="ECO:0000256" key="3">
    <source>
        <dbReference type="ARBA" id="ARBA00022692"/>
    </source>
</evidence>
<gene>
    <name evidence="6" type="ORF">E7027_06885</name>
</gene>
<dbReference type="PANTHER" id="PTHR30093">
    <property type="entry name" value="GENERAL SECRETION PATHWAY PROTEIN G"/>
    <property type="match status" value="1"/>
</dbReference>
<dbReference type="PRINTS" id="PR00813">
    <property type="entry name" value="BCTERIALGSPG"/>
</dbReference>
<dbReference type="GO" id="GO:0015627">
    <property type="term" value="C:type II protein secretion system complex"/>
    <property type="evidence" value="ECO:0007669"/>
    <property type="project" value="InterPro"/>
</dbReference>
<dbReference type="GO" id="GO:0016020">
    <property type="term" value="C:membrane"/>
    <property type="evidence" value="ECO:0007669"/>
    <property type="project" value="UniProtKB-SubCell"/>
</dbReference>
<dbReference type="GO" id="GO:0015628">
    <property type="term" value="P:protein secretion by the type II secretion system"/>
    <property type="evidence" value="ECO:0007669"/>
    <property type="project" value="InterPro"/>
</dbReference>
<evidence type="ECO:0000256" key="5">
    <source>
        <dbReference type="ARBA" id="ARBA00023136"/>
    </source>
</evidence>
<proteinExistence type="predicted"/>
<dbReference type="NCBIfam" id="TIGR02532">
    <property type="entry name" value="IV_pilin_GFxxxE"/>
    <property type="match status" value="1"/>
</dbReference>
<evidence type="ECO:0000313" key="6">
    <source>
        <dbReference type="EMBL" id="MBE6421827.1"/>
    </source>
</evidence>
<keyword evidence="3" id="KW-0812">Transmembrane</keyword>
<name>A0A928HJ75_9BACT</name>
<dbReference type="SUPFAM" id="SSF54523">
    <property type="entry name" value="Pili subunits"/>
    <property type="match status" value="1"/>
</dbReference>
<sequence length="159" mass="17393">MKKGFTLIELLVVVLIIGILSAVALPQYHTAVDKARFARLMPVVKALKLAAETYYLANGTYPTAIDELDIAPPAGCTIPAGDNAILCETEWYDLKKDSDLNVAGYIGKRNTPLDGGYRVWLDHSPYPGKEQCVVVADTPRQHRLCKTVGMETVVSIGFK</sequence>
<dbReference type="InterPro" id="IPR045584">
    <property type="entry name" value="Pilin-like"/>
</dbReference>
<dbReference type="Gene3D" id="3.30.700.10">
    <property type="entry name" value="Glycoprotein, Type 4 Pilin"/>
    <property type="match status" value="1"/>
</dbReference>
<accession>A0A928HJ75</accession>
<evidence type="ECO:0000256" key="4">
    <source>
        <dbReference type="ARBA" id="ARBA00022989"/>
    </source>
</evidence>
<keyword evidence="4" id="KW-1133">Transmembrane helix</keyword>
<dbReference type="Proteomes" id="UP000725649">
    <property type="component" value="Unassembled WGS sequence"/>
</dbReference>
<dbReference type="InterPro" id="IPR000983">
    <property type="entry name" value="Bac_GSPG_pilin"/>
</dbReference>
<keyword evidence="5" id="KW-0472">Membrane</keyword>
<keyword evidence="2" id="KW-0488">Methylation</keyword>
<evidence type="ECO:0000256" key="1">
    <source>
        <dbReference type="ARBA" id="ARBA00004167"/>
    </source>
</evidence>
<comment type="subcellular location">
    <subcellularLocation>
        <location evidence="1">Membrane</location>
        <topology evidence="1">Single-pass membrane protein</topology>
    </subcellularLocation>
</comment>
<dbReference type="Pfam" id="PF07963">
    <property type="entry name" value="N_methyl"/>
    <property type="match status" value="1"/>
</dbReference>
<dbReference type="EMBL" id="SUVG01000008">
    <property type="protein sequence ID" value="MBE6421827.1"/>
    <property type="molecule type" value="Genomic_DNA"/>
</dbReference>
<evidence type="ECO:0000313" key="7">
    <source>
        <dbReference type="Proteomes" id="UP000725649"/>
    </source>
</evidence>
<dbReference type="InterPro" id="IPR012902">
    <property type="entry name" value="N_methyl_site"/>
</dbReference>